<dbReference type="PIRSF" id="PIRSF031509">
    <property type="entry name" value="Cell_wall_LiaF/YvqF"/>
    <property type="match status" value="1"/>
</dbReference>
<keyword evidence="1" id="KW-0812">Transmembrane</keyword>
<reference evidence="4 5" key="1">
    <citation type="submission" date="2023-10" db="EMBL/GenBank/DDBJ databases">
        <title>179-bfca-hs.</title>
        <authorList>
            <person name="Miliotis G."/>
            <person name="Sengupta P."/>
            <person name="Hameed A."/>
            <person name="Chuvochina M."/>
            <person name="Mcdonagh F."/>
            <person name="Simpson A.C."/>
            <person name="Singh N.K."/>
            <person name="Rekha P.D."/>
            <person name="Raman K."/>
            <person name="Hugenholtz P."/>
            <person name="Venkateswaran K."/>
        </authorList>
    </citation>
    <scope>NUCLEOTIDE SEQUENCE [LARGE SCALE GENOMIC DNA]</scope>
    <source>
        <strain evidence="4 5">179-BFC-A-HS</strain>
    </source>
</reference>
<feature type="transmembrane region" description="Helical" evidence="1">
    <location>
        <begin position="35"/>
        <end position="54"/>
    </location>
</feature>
<dbReference type="Pfam" id="PF22570">
    <property type="entry name" value="LiaF-TM"/>
    <property type="match status" value="1"/>
</dbReference>
<dbReference type="Pfam" id="PF09922">
    <property type="entry name" value="LiaF-like_C"/>
    <property type="match status" value="1"/>
</dbReference>
<protein>
    <submittedName>
        <fullName evidence="4">Cell wall-active antibiotics response protein LiaF</fullName>
    </submittedName>
</protein>
<dbReference type="InterPro" id="IPR016975">
    <property type="entry name" value="Cell_wall_LiaF"/>
</dbReference>
<keyword evidence="5" id="KW-1185">Reference proteome</keyword>
<evidence type="ECO:0000259" key="2">
    <source>
        <dbReference type="Pfam" id="PF09922"/>
    </source>
</evidence>
<feature type="transmembrane region" description="Helical" evidence="1">
    <location>
        <begin position="5"/>
        <end position="23"/>
    </location>
</feature>
<keyword evidence="1" id="KW-0472">Membrane</keyword>
<organism evidence="4 5">
    <name type="scientific">Tigheibacillus jepli</name>
    <dbReference type="NCBI Taxonomy" id="3035914"/>
    <lineage>
        <taxon>Bacteria</taxon>
        <taxon>Bacillati</taxon>
        <taxon>Bacillota</taxon>
        <taxon>Bacilli</taxon>
        <taxon>Bacillales</taxon>
        <taxon>Bacillaceae</taxon>
        <taxon>Tigheibacillus</taxon>
    </lineage>
</organism>
<keyword evidence="1" id="KW-1133">Transmembrane helix</keyword>
<feature type="domain" description="LiaF transmembrane" evidence="3">
    <location>
        <begin position="10"/>
        <end position="111"/>
    </location>
</feature>
<evidence type="ECO:0000259" key="3">
    <source>
        <dbReference type="Pfam" id="PF22570"/>
    </source>
</evidence>
<proteinExistence type="predicted"/>
<feature type="transmembrane region" description="Helical" evidence="1">
    <location>
        <begin position="95"/>
        <end position="117"/>
    </location>
</feature>
<gene>
    <name evidence="4" type="primary">liaF</name>
    <name evidence="4" type="ORF">P5G51_013275</name>
</gene>
<accession>A0ABU5CIT3</accession>
<dbReference type="NCBIfam" id="NF040535">
    <property type="entry name" value="LiaF_C_term"/>
    <property type="match status" value="1"/>
</dbReference>
<evidence type="ECO:0000313" key="5">
    <source>
        <dbReference type="Proteomes" id="UP001228376"/>
    </source>
</evidence>
<dbReference type="InterPro" id="IPR047793">
    <property type="entry name" value="LiaF_C"/>
</dbReference>
<dbReference type="RefSeq" id="WP_320384743.1">
    <property type="nucleotide sequence ID" value="NZ_JAROCA020000001.1"/>
</dbReference>
<dbReference type="Proteomes" id="UP001228376">
    <property type="component" value="Unassembled WGS sequence"/>
</dbReference>
<evidence type="ECO:0000313" key="4">
    <source>
        <dbReference type="EMBL" id="MDY0406230.1"/>
    </source>
</evidence>
<evidence type="ECO:0000256" key="1">
    <source>
        <dbReference type="SAM" id="Phobius"/>
    </source>
</evidence>
<sequence>MKKGLFNYVIAIILIGFGVMLVLENLDVATFNMKTAWLYLYPILFIVIGLKALIDRLRFRGGSWMWGSFLVIFGSLLLIDRFDIIHFTFWDIYKLWPLLIVYIGFSIIRGNGFVVQVGRDKRGRKKYSDHSYDTFETGEKGIFSMVGSFEYNQPNWKVRPMDLRCIAGDFYLDFSKAFIPEEHIPLRISSLAGDVQILIPENVAFRAEVHVKAGDIDVVGQSTDGIGRSLFFESVDYESADQKLDFFIKLKAGSIRIDYI</sequence>
<dbReference type="InterPro" id="IPR024425">
    <property type="entry name" value="LiaF-like_C"/>
</dbReference>
<name>A0ABU5CIT3_9BACI</name>
<comment type="caution">
    <text evidence="4">The sequence shown here is derived from an EMBL/GenBank/DDBJ whole genome shotgun (WGS) entry which is preliminary data.</text>
</comment>
<feature type="transmembrane region" description="Helical" evidence="1">
    <location>
        <begin position="66"/>
        <end position="89"/>
    </location>
</feature>
<dbReference type="EMBL" id="JAROCA020000001">
    <property type="protein sequence ID" value="MDY0406230.1"/>
    <property type="molecule type" value="Genomic_DNA"/>
</dbReference>
<feature type="domain" description="Cell wall-active antibiotics response LiaF-like C-terminal" evidence="2">
    <location>
        <begin position="145"/>
        <end position="257"/>
    </location>
</feature>
<dbReference type="InterPro" id="IPR054331">
    <property type="entry name" value="LiaF_TM"/>
</dbReference>